<dbReference type="EMBL" id="JAUYZK010000006">
    <property type="protein sequence ID" value="MDP2539167.1"/>
    <property type="molecule type" value="Genomic_DNA"/>
</dbReference>
<evidence type="ECO:0000313" key="5">
    <source>
        <dbReference type="EMBL" id="MDO7253243.1"/>
    </source>
</evidence>
<dbReference type="SUPFAM" id="SSF117892">
    <property type="entry name" value="Band 7/SPFH domain"/>
    <property type="match status" value="1"/>
</dbReference>
<feature type="domain" description="Band 7" evidence="4">
    <location>
        <begin position="71"/>
        <end position="254"/>
    </location>
</feature>
<evidence type="ECO:0000313" key="6">
    <source>
        <dbReference type="EMBL" id="MDP2539167.1"/>
    </source>
</evidence>
<feature type="transmembrane region" description="Helical" evidence="3">
    <location>
        <begin position="54"/>
        <end position="74"/>
    </location>
</feature>
<dbReference type="AlphaFoldDB" id="A0AA90T9T0"/>
<organism evidence="6 7">
    <name type="scientific">Helicobacter cappadocius</name>
    <dbReference type="NCBI Taxonomy" id="3063998"/>
    <lineage>
        <taxon>Bacteria</taxon>
        <taxon>Pseudomonadati</taxon>
        <taxon>Campylobacterota</taxon>
        <taxon>Epsilonproteobacteria</taxon>
        <taxon>Campylobacterales</taxon>
        <taxon>Helicobacteraceae</taxon>
        <taxon>Helicobacter</taxon>
    </lineage>
</organism>
<protein>
    <submittedName>
        <fullName evidence="6">SPFH domain-containing protein</fullName>
    </submittedName>
</protein>
<reference evidence="6 8" key="1">
    <citation type="submission" date="2023-07" db="EMBL/GenBank/DDBJ databases">
        <title>Unpublished Manusciprt.</title>
        <authorList>
            <person name="Aydin F."/>
            <person name="Tarhane S."/>
            <person name="Saticioglu I.B."/>
            <person name="Karakaya E."/>
            <person name="Abay S."/>
            <person name="Guran O."/>
            <person name="Bozkurt E."/>
            <person name="Uzum N."/>
            <person name="Olgun K."/>
            <person name="Jablonski D."/>
        </authorList>
    </citation>
    <scope>NUCLEOTIDE SEQUENCE</scope>
    <source>
        <strain evidence="8">faydin-H75</strain>
        <strain evidence="6">Faydin-H76</strain>
    </source>
</reference>
<dbReference type="InterPro" id="IPR001107">
    <property type="entry name" value="Band_7"/>
</dbReference>
<dbReference type="InterPro" id="IPR036013">
    <property type="entry name" value="Band_7/SPFH_dom_sf"/>
</dbReference>
<gene>
    <name evidence="5" type="ORF">Q5I04_04885</name>
    <name evidence="6" type="ORF">Q5I06_05200</name>
</gene>
<dbReference type="SMART" id="SM00244">
    <property type="entry name" value="PHB"/>
    <property type="match status" value="1"/>
</dbReference>
<evidence type="ECO:0000256" key="3">
    <source>
        <dbReference type="SAM" id="Phobius"/>
    </source>
</evidence>
<dbReference type="InterPro" id="IPR000163">
    <property type="entry name" value="Prohibitin"/>
</dbReference>
<comment type="caution">
    <text evidence="6">The sequence shown here is derived from an EMBL/GenBank/DDBJ whole genome shotgun (WGS) entry which is preliminary data.</text>
</comment>
<dbReference type="PRINTS" id="PR00679">
    <property type="entry name" value="PROHIBITIN"/>
</dbReference>
<dbReference type="PANTHER" id="PTHR23222">
    <property type="entry name" value="PROHIBITIN"/>
    <property type="match status" value="1"/>
</dbReference>
<evidence type="ECO:0000256" key="2">
    <source>
        <dbReference type="SAM" id="MobiDB-lite"/>
    </source>
</evidence>
<dbReference type="RefSeq" id="WP_305517087.1">
    <property type="nucleotide sequence ID" value="NZ_JAUPEV010000006.1"/>
</dbReference>
<accession>A0AA90T9T0</accession>
<comment type="subcellular location">
    <subcellularLocation>
        <location evidence="1">Membrane</location>
        <topology evidence="1">Single-pass membrane protein</topology>
    </subcellularLocation>
</comment>
<keyword evidence="3" id="KW-0812">Transmembrane</keyword>
<dbReference type="Proteomes" id="UP001177258">
    <property type="component" value="Unassembled WGS sequence"/>
</dbReference>
<dbReference type="Proteomes" id="UP001240777">
    <property type="component" value="Unassembled WGS sequence"/>
</dbReference>
<dbReference type="EMBL" id="JAUPEV010000006">
    <property type="protein sequence ID" value="MDO7253243.1"/>
    <property type="molecule type" value="Genomic_DNA"/>
</dbReference>
<dbReference type="CDD" id="cd03401">
    <property type="entry name" value="SPFH_prohibitin"/>
    <property type="match status" value="1"/>
</dbReference>
<dbReference type="Gene3D" id="3.30.479.30">
    <property type="entry name" value="Band 7 domain"/>
    <property type="match status" value="1"/>
</dbReference>
<reference evidence="5 7" key="3">
    <citation type="journal article" date="2024" name="Syst. Appl. Microbiol.">
        <title>Helicobacter cappadocius sp. nov., from lizards: The first psychrotrophic Helicobacter species.</title>
        <authorList>
            <person name="Aydin F."/>
            <person name="Tarhane S."/>
            <person name="Karakaya E."/>
            <person name="Abay S."/>
            <person name="Kayman T."/>
            <person name="Guran O."/>
            <person name="Bozkurt E."/>
            <person name="Uzum N."/>
            <person name="Avci A."/>
            <person name="Olgun K."/>
            <person name="Jablonski D."/>
            <person name="Guran C."/>
            <person name="Burcin Saticioglu I."/>
        </authorList>
    </citation>
    <scope>NUCLEOTIDE SEQUENCE [LARGE SCALE GENOMIC DNA]</scope>
    <source>
        <strain evidence="5">Faydin-H75</strain>
        <strain evidence="7">faydin-H76</strain>
    </source>
</reference>
<keyword evidence="8" id="KW-1185">Reference proteome</keyword>
<evidence type="ECO:0000256" key="1">
    <source>
        <dbReference type="ARBA" id="ARBA00004167"/>
    </source>
</evidence>
<dbReference type="PANTHER" id="PTHR23222:SF0">
    <property type="entry name" value="PROHIBITIN 1"/>
    <property type="match status" value="1"/>
</dbReference>
<sequence>MPIDLNEHLKRKNEQRGNDNNFKKESKEDKPNSSNSGGFRPPNIPQNFFTNKKITGLIAVIIIVLIFLIAKPFVVIKSGEVGIKVTAGKYNNIPLQPGIHFFLPIIQDVIVVDTRVRTINFSRTEDMGVVGKNQGIFRNDAINVMDSRGLTVSIELTVQYRLNPQTAPQTIATYGLSWEQKIINPVVRDVVRGVVGRYPAEDLPTKRNEIATLISADISKEMAKFPNSPVELSSVQLREIVLPQNIKEQIEKVQIARQESERVRYEVERSKQEAEKVAALAKGEAQANRIKAQGVADAIVIEAKAKSEANKSIGQSLNDKLLRLREIETQNKFNEALKTNKDAQIFLMPGGAVPNIWVDSKTKQKSAVTGTK</sequence>
<feature type="region of interest" description="Disordered" evidence="2">
    <location>
        <begin position="1"/>
        <end position="44"/>
    </location>
</feature>
<evidence type="ECO:0000313" key="8">
    <source>
        <dbReference type="Proteomes" id="UP001240777"/>
    </source>
</evidence>
<proteinExistence type="predicted"/>
<dbReference type="Pfam" id="PF01145">
    <property type="entry name" value="Band_7"/>
    <property type="match status" value="1"/>
</dbReference>
<evidence type="ECO:0000313" key="7">
    <source>
        <dbReference type="Proteomes" id="UP001177258"/>
    </source>
</evidence>
<evidence type="ECO:0000259" key="4">
    <source>
        <dbReference type="SMART" id="SM00244"/>
    </source>
</evidence>
<reference evidence="5" key="2">
    <citation type="submission" date="2023-07" db="EMBL/GenBank/DDBJ databases">
        <authorList>
            <person name="Aydin F."/>
            <person name="Tarhane S."/>
            <person name="Saticioglu I.B."/>
            <person name="Karakaya E."/>
            <person name="Abay S."/>
            <person name="Guran O."/>
            <person name="Bozkurt E."/>
            <person name="Uzum N."/>
            <person name="Olgun K."/>
            <person name="Jablonski D."/>
        </authorList>
    </citation>
    <scope>NUCLEOTIDE SEQUENCE</scope>
    <source>
        <strain evidence="5">Faydin-H75</strain>
    </source>
</reference>
<keyword evidence="3" id="KW-1133">Transmembrane helix</keyword>
<name>A0AA90T9T0_9HELI</name>
<keyword evidence="3" id="KW-0472">Membrane</keyword>
<dbReference type="GO" id="GO:0016020">
    <property type="term" value="C:membrane"/>
    <property type="evidence" value="ECO:0007669"/>
    <property type="project" value="UniProtKB-SubCell"/>
</dbReference>
<feature type="compositionally biased region" description="Basic and acidic residues" evidence="2">
    <location>
        <begin position="1"/>
        <end position="31"/>
    </location>
</feature>